<keyword evidence="3" id="KW-1185">Reference proteome</keyword>
<dbReference type="EMBL" id="AZGZ01000002">
    <property type="protein sequence ID" value="KZZ97151.1"/>
    <property type="molecule type" value="Genomic_DNA"/>
</dbReference>
<evidence type="ECO:0000256" key="1">
    <source>
        <dbReference type="SAM" id="MobiDB-lite"/>
    </source>
</evidence>
<feature type="compositionally biased region" description="Basic and acidic residues" evidence="1">
    <location>
        <begin position="187"/>
        <end position="207"/>
    </location>
</feature>
<sequence length="459" mass="50893">MSTAQRKLSLPSLAVHRSTSSESFSAPSQHYLNDASPSSTSSRQSSTVPFSARAAARRPNSRFSMSHVPRSMTTPVEDDARAETAALVADLKEQIKKAETVSEQYRKQLGVLQLKLDEAISEQTRLEEQTHSKEDKITVLQTEIKDLTRKVRDLDQVQAAERSVMLKDKEEQTKREEELHATVQRLKETIAQRESRKHDDIEREPRFSRNRGQQNEDGQLLLSSDIERSPSRSSSRLLLQKDKIIESLRLELAAAQVKIAELENPKLRAVSAMTHASGISQPENPETFENPETAPRITFKANRARNMHRRARSDQVDPAAAAVIGHMYRGPTGPLSPSLNSPLSQQGSFFSTATAGISSAPGTRTSFQSSLKSSSDRRFSGTPSLRSERTGDVTSTEGASPPRSLAMNNYPGAVTTQNKLRPLRLVQEDEAAAAARRKANRGSWISWFKKEEGQPPTNS</sequence>
<dbReference type="AlphaFoldDB" id="A0A168CYA2"/>
<dbReference type="PANTHER" id="PTHR38120:SF1">
    <property type="entry name" value="M PROTEIN, SEROTYPE 2.1"/>
    <property type="match status" value="1"/>
</dbReference>
<protein>
    <recommendedName>
        <fullName evidence="4">M protein, serotype 2.1</fullName>
    </recommendedName>
</protein>
<feature type="region of interest" description="Disordered" evidence="1">
    <location>
        <begin position="1"/>
        <end position="79"/>
    </location>
</feature>
<evidence type="ECO:0000313" key="2">
    <source>
        <dbReference type="EMBL" id="KZZ97151.1"/>
    </source>
</evidence>
<reference evidence="2 3" key="1">
    <citation type="journal article" date="2016" name="Genome Biol. Evol.">
        <title>Divergent and convergent evolution of fungal pathogenicity.</title>
        <authorList>
            <person name="Shang Y."/>
            <person name="Xiao G."/>
            <person name="Zheng P."/>
            <person name="Cen K."/>
            <person name="Zhan S."/>
            <person name="Wang C."/>
        </authorList>
    </citation>
    <scope>NUCLEOTIDE SEQUENCE [LARGE SCALE GENOMIC DNA]</scope>
    <source>
        <strain evidence="2 3">ARSEF 7405</strain>
    </source>
</reference>
<feature type="region of interest" description="Disordered" evidence="1">
    <location>
        <begin position="187"/>
        <end position="235"/>
    </location>
</feature>
<feature type="region of interest" description="Disordered" evidence="1">
    <location>
        <begin position="354"/>
        <end position="409"/>
    </location>
</feature>
<dbReference type="Proteomes" id="UP000242877">
    <property type="component" value="Unassembled WGS sequence"/>
</dbReference>
<feature type="compositionally biased region" description="Polar residues" evidence="1">
    <location>
        <begin position="354"/>
        <end position="365"/>
    </location>
</feature>
<feature type="region of interest" description="Disordered" evidence="1">
    <location>
        <begin position="434"/>
        <end position="459"/>
    </location>
</feature>
<gene>
    <name evidence="2" type="ORF">AAP_00794</name>
</gene>
<feature type="compositionally biased region" description="Polar residues" evidence="1">
    <location>
        <begin position="17"/>
        <end position="31"/>
    </location>
</feature>
<feature type="compositionally biased region" description="Low complexity" evidence="1">
    <location>
        <begin position="36"/>
        <end position="54"/>
    </location>
</feature>
<accession>A0A168CYA2</accession>
<evidence type="ECO:0000313" key="3">
    <source>
        <dbReference type="Proteomes" id="UP000242877"/>
    </source>
</evidence>
<name>A0A168CYA2_9EURO</name>
<organism evidence="2 3">
    <name type="scientific">Ascosphaera apis ARSEF 7405</name>
    <dbReference type="NCBI Taxonomy" id="392613"/>
    <lineage>
        <taxon>Eukaryota</taxon>
        <taxon>Fungi</taxon>
        <taxon>Dikarya</taxon>
        <taxon>Ascomycota</taxon>
        <taxon>Pezizomycotina</taxon>
        <taxon>Eurotiomycetes</taxon>
        <taxon>Eurotiomycetidae</taxon>
        <taxon>Onygenales</taxon>
        <taxon>Ascosphaeraceae</taxon>
        <taxon>Ascosphaera</taxon>
    </lineage>
</organism>
<evidence type="ECO:0008006" key="4">
    <source>
        <dbReference type="Google" id="ProtNLM"/>
    </source>
</evidence>
<dbReference type="OrthoDB" id="2121319at2759"/>
<comment type="caution">
    <text evidence="2">The sequence shown here is derived from an EMBL/GenBank/DDBJ whole genome shotgun (WGS) entry which is preliminary data.</text>
</comment>
<dbReference type="VEuPathDB" id="FungiDB:AAP_00794"/>
<dbReference type="PANTHER" id="PTHR38120">
    <property type="entry name" value="EXPRESSED PROTEIN"/>
    <property type="match status" value="1"/>
</dbReference>
<proteinExistence type="predicted"/>